<evidence type="ECO:0000313" key="2">
    <source>
        <dbReference type="EMBL" id="MBW4467889.1"/>
    </source>
</evidence>
<organism evidence="2 3">
    <name type="scientific">Pegethrix bostrychoides GSE-TBD4-15B</name>
    <dbReference type="NCBI Taxonomy" id="2839662"/>
    <lineage>
        <taxon>Bacteria</taxon>
        <taxon>Bacillati</taxon>
        <taxon>Cyanobacteriota</taxon>
        <taxon>Cyanophyceae</taxon>
        <taxon>Oculatellales</taxon>
        <taxon>Oculatellaceae</taxon>
        <taxon>Pegethrix</taxon>
    </lineage>
</organism>
<accession>A0A951PG07</accession>
<feature type="domain" description="DNA methylase adenine-specific" evidence="1">
    <location>
        <begin position="209"/>
        <end position="514"/>
    </location>
</feature>
<dbReference type="InterPro" id="IPR029063">
    <property type="entry name" value="SAM-dependent_MTases_sf"/>
</dbReference>
<dbReference type="GO" id="GO:0032259">
    <property type="term" value="P:methylation"/>
    <property type="evidence" value="ECO:0007669"/>
    <property type="project" value="UniProtKB-KW"/>
</dbReference>
<dbReference type="EMBL" id="JAHHHV010000081">
    <property type="protein sequence ID" value="MBW4467889.1"/>
    <property type="molecule type" value="Genomic_DNA"/>
</dbReference>
<dbReference type="AlphaFoldDB" id="A0A951PG07"/>
<keyword evidence="2" id="KW-0489">Methyltransferase</keyword>
<evidence type="ECO:0000259" key="1">
    <source>
        <dbReference type="Pfam" id="PF02384"/>
    </source>
</evidence>
<proteinExistence type="predicted"/>
<dbReference type="PANTHER" id="PTHR42998">
    <property type="entry name" value="TYPE I RESTRICTION ENZYME HINDVIIP M PROTEIN-RELATED"/>
    <property type="match status" value="1"/>
</dbReference>
<dbReference type="CDD" id="cd02440">
    <property type="entry name" value="AdoMet_MTases"/>
    <property type="match status" value="1"/>
</dbReference>
<dbReference type="PANTHER" id="PTHR42998:SF1">
    <property type="entry name" value="TYPE I RESTRICTION ENZYME HINDI METHYLASE SUBUNIT"/>
    <property type="match status" value="1"/>
</dbReference>
<dbReference type="InterPro" id="IPR003356">
    <property type="entry name" value="DNA_methylase_A-5"/>
</dbReference>
<dbReference type="Pfam" id="PF02384">
    <property type="entry name" value="N6_Mtase"/>
    <property type="match status" value="1"/>
</dbReference>
<keyword evidence="2" id="KW-0808">Transferase</keyword>
<dbReference type="GO" id="GO:0003677">
    <property type="term" value="F:DNA binding"/>
    <property type="evidence" value="ECO:0007669"/>
    <property type="project" value="InterPro"/>
</dbReference>
<gene>
    <name evidence="2" type="ORF">KME07_20880</name>
</gene>
<reference evidence="2" key="2">
    <citation type="journal article" date="2022" name="Microbiol. Resour. Announc.">
        <title>Metagenome Sequencing to Explore Phylogenomics of Terrestrial Cyanobacteria.</title>
        <authorList>
            <person name="Ward R.D."/>
            <person name="Stajich J.E."/>
            <person name="Johansen J.R."/>
            <person name="Huntemann M."/>
            <person name="Clum A."/>
            <person name="Foster B."/>
            <person name="Foster B."/>
            <person name="Roux S."/>
            <person name="Palaniappan K."/>
            <person name="Varghese N."/>
            <person name="Mukherjee S."/>
            <person name="Reddy T.B.K."/>
            <person name="Daum C."/>
            <person name="Copeland A."/>
            <person name="Chen I.A."/>
            <person name="Ivanova N.N."/>
            <person name="Kyrpides N.C."/>
            <person name="Shapiro N."/>
            <person name="Eloe-Fadrosh E.A."/>
            <person name="Pietrasiak N."/>
        </authorList>
    </citation>
    <scope>NUCLEOTIDE SEQUENCE</scope>
    <source>
        <strain evidence="2">GSE-TBD4-15B</strain>
    </source>
</reference>
<reference evidence="2" key="1">
    <citation type="submission" date="2021-05" db="EMBL/GenBank/DDBJ databases">
        <authorList>
            <person name="Pietrasiak N."/>
            <person name="Ward R."/>
            <person name="Stajich J.E."/>
            <person name="Kurbessoian T."/>
        </authorList>
    </citation>
    <scope>NUCLEOTIDE SEQUENCE</scope>
    <source>
        <strain evidence="2">GSE-TBD4-15B</strain>
    </source>
</reference>
<dbReference type="InterPro" id="IPR052916">
    <property type="entry name" value="Type-I_RE_MTase_Subunit"/>
</dbReference>
<sequence>MSGSVPMELLNVSGMVLQMPEFNQAVEQAYGNGTWAKFRADYVMVVAGSTRRVLDCTDQYGALERDKNIVADLPIKYGKPEEYKFRKGSRLDIQAVSKEALILAIRKCHQTLWGGGRLSPPTAFGELCKLIFVKISDEQAARKKGEPYEFQIKTHEESRRLAERIRSLYDRQKEKDPDVFTENIKVDDSIIRTIVSHLESINLNKTDLDTKGLAFEQFMDGFFKGDFGQYFTPREIIEFAVAMMEPTHEDIVLDPACGSGGFLLYALDAVRREASEYHDFDSKEHFNHWHDFAEKRLFGIEINEEITRVAKMNMILHDDGHTNVIGWDALEPIEKLTAHHKGFAENRFTLVLTNPPFGAMVKQDEKPYLSSYDLANISYTVKKSTQSDFKAGKKAIKAKTSVKTEILFCERVHRFLKSGGRAAIVLPDGILTNSSLQGVRDWLLDNFQLLAVVSLPQTAFSHFGAGVKASLVFLRKRKANEQVSDEEAIFMAVAENIGYDATGRKTMKVVETQIEGDQKTEIQRCDLFDRRVLYHREGEDWVSEPDAVIPDSGILAQYRKFKQNPQPFFV</sequence>
<dbReference type="PRINTS" id="PR00507">
    <property type="entry name" value="N12N6MTFRASE"/>
</dbReference>
<dbReference type="GO" id="GO:0008170">
    <property type="term" value="F:N-methyltransferase activity"/>
    <property type="evidence" value="ECO:0007669"/>
    <property type="project" value="InterPro"/>
</dbReference>
<evidence type="ECO:0000313" key="3">
    <source>
        <dbReference type="Proteomes" id="UP000707356"/>
    </source>
</evidence>
<comment type="caution">
    <text evidence="2">The sequence shown here is derived from an EMBL/GenBank/DDBJ whole genome shotgun (WGS) entry which is preliminary data.</text>
</comment>
<protein>
    <submittedName>
        <fullName evidence="2">N-6 DNA methylase</fullName>
    </submittedName>
</protein>
<name>A0A951PG07_9CYAN</name>
<dbReference type="Proteomes" id="UP000707356">
    <property type="component" value="Unassembled WGS sequence"/>
</dbReference>
<dbReference type="SUPFAM" id="SSF53335">
    <property type="entry name" value="S-adenosyl-L-methionine-dependent methyltransferases"/>
    <property type="match status" value="1"/>
</dbReference>
<dbReference type="Gene3D" id="3.40.50.150">
    <property type="entry name" value="Vaccinia Virus protein VP39"/>
    <property type="match status" value="1"/>
</dbReference>